<evidence type="ECO:0000313" key="5">
    <source>
        <dbReference type="Proteomes" id="UP001153712"/>
    </source>
</evidence>
<dbReference type="InterPro" id="IPR055492">
    <property type="entry name" value="DUF7064"/>
</dbReference>
<keyword evidence="1" id="KW-1133">Transmembrane helix</keyword>
<accession>A0A9N9THV9</accession>
<reference evidence="4" key="1">
    <citation type="submission" date="2022-01" db="EMBL/GenBank/DDBJ databases">
        <authorList>
            <person name="King R."/>
        </authorList>
    </citation>
    <scope>NUCLEOTIDE SEQUENCE</scope>
</reference>
<evidence type="ECO:0000259" key="3">
    <source>
        <dbReference type="Pfam" id="PF23212"/>
    </source>
</evidence>
<keyword evidence="2" id="KW-0732">Signal</keyword>
<sequence length="403" mass="46916">MITLAAIFGLFLIGLWIASRIEEQPNVIAKVYTQRGRWFYLKYCLITCMLFLVRMKYYVYGKRRYHKDEDMDKLHELSNHDQAFDAVFFQAVSQNGIYICTGTERRHGGKLNGLVYIVHPEYGVLESLKLPKTELNADVVSLLNKKSYSGEGISFTPIVPMKKWKMSYNGLMRIQNDPTKLVQVKLEADWTSNYDWFFVEIDVPISTIARCMAVEVWTRQFFQNLKEAHQSHYEQMGYVNGTLQIDGKLTSLVDIDAFRDHSFGHKRDWSLMHRYIYCMFYLSDRTKISLGVISHHGLMTHLELGFVSHPDGRIDPIESIDLRLYEHAENGVLPEEFEFTFESAGKSYDVKMKFAYEAKHYKGSNDEAVMNERFHVCEVNGITGKGISEWHYNKNMFKTEAVD</sequence>
<feature type="signal peptide" evidence="2">
    <location>
        <begin position="1"/>
        <end position="18"/>
    </location>
</feature>
<dbReference type="SUPFAM" id="SSF159245">
    <property type="entry name" value="AttH-like"/>
    <property type="match status" value="1"/>
</dbReference>
<protein>
    <recommendedName>
        <fullName evidence="3">DUF7064 domain-containing protein</fullName>
    </recommendedName>
</protein>
<gene>
    <name evidence="4" type="ORF">PHYEVI_LOCUS567</name>
</gene>
<dbReference type="AlphaFoldDB" id="A0A9N9THV9"/>
<dbReference type="PANTHER" id="PTHR34717:SF1">
    <property type="entry name" value="EG:BACR7A4.20 PROTEIN"/>
    <property type="match status" value="1"/>
</dbReference>
<proteinExistence type="predicted"/>
<feature type="domain" description="DUF7064" evidence="3">
    <location>
        <begin position="268"/>
        <end position="393"/>
    </location>
</feature>
<name>A0A9N9THV9_PHYSR</name>
<keyword evidence="1" id="KW-0472">Membrane</keyword>
<dbReference type="Pfam" id="PF23212">
    <property type="entry name" value="DUF7064"/>
    <property type="match status" value="1"/>
</dbReference>
<feature type="transmembrane region" description="Helical" evidence="1">
    <location>
        <begin position="39"/>
        <end position="57"/>
    </location>
</feature>
<dbReference type="PANTHER" id="PTHR34717">
    <property type="entry name" value="EG:BACR7A4.20 PROTEIN"/>
    <property type="match status" value="1"/>
</dbReference>
<dbReference type="EMBL" id="OU900094">
    <property type="protein sequence ID" value="CAG9854102.1"/>
    <property type="molecule type" value="Genomic_DNA"/>
</dbReference>
<evidence type="ECO:0000256" key="2">
    <source>
        <dbReference type="SAM" id="SignalP"/>
    </source>
</evidence>
<dbReference type="Proteomes" id="UP001153712">
    <property type="component" value="Chromosome 1"/>
</dbReference>
<feature type="chain" id="PRO_5040201630" description="DUF7064 domain-containing protein" evidence="2">
    <location>
        <begin position="19"/>
        <end position="403"/>
    </location>
</feature>
<keyword evidence="1" id="KW-0812">Transmembrane</keyword>
<organism evidence="4 5">
    <name type="scientific">Phyllotreta striolata</name>
    <name type="common">Striped flea beetle</name>
    <name type="synonym">Crioceris striolata</name>
    <dbReference type="NCBI Taxonomy" id="444603"/>
    <lineage>
        <taxon>Eukaryota</taxon>
        <taxon>Metazoa</taxon>
        <taxon>Ecdysozoa</taxon>
        <taxon>Arthropoda</taxon>
        <taxon>Hexapoda</taxon>
        <taxon>Insecta</taxon>
        <taxon>Pterygota</taxon>
        <taxon>Neoptera</taxon>
        <taxon>Endopterygota</taxon>
        <taxon>Coleoptera</taxon>
        <taxon>Polyphaga</taxon>
        <taxon>Cucujiformia</taxon>
        <taxon>Chrysomeloidea</taxon>
        <taxon>Chrysomelidae</taxon>
        <taxon>Galerucinae</taxon>
        <taxon>Alticini</taxon>
        <taxon>Phyllotreta</taxon>
    </lineage>
</organism>
<evidence type="ECO:0000256" key="1">
    <source>
        <dbReference type="SAM" id="Phobius"/>
    </source>
</evidence>
<keyword evidence="5" id="KW-1185">Reference proteome</keyword>
<dbReference type="OrthoDB" id="5798273at2759"/>
<evidence type="ECO:0000313" key="4">
    <source>
        <dbReference type="EMBL" id="CAG9854102.1"/>
    </source>
</evidence>